<dbReference type="SUPFAM" id="SSF46689">
    <property type="entry name" value="Homeodomain-like"/>
    <property type="match status" value="1"/>
</dbReference>
<dbReference type="GO" id="GO:0003700">
    <property type="term" value="F:DNA-binding transcription factor activity"/>
    <property type="evidence" value="ECO:0007669"/>
    <property type="project" value="InterPro"/>
</dbReference>
<dbReference type="GO" id="GO:0043565">
    <property type="term" value="F:sequence-specific DNA binding"/>
    <property type="evidence" value="ECO:0007669"/>
    <property type="project" value="InterPro"/>
</dbReference>
<keyword evidence="2" id="KW-0238">DNA-binding</keyword>
<keyword evidence="1" id="KW-0805">Transcription regulation</keyword>
<keyword evidence="6" id="KW-1185">Reference proteome</keyword>
<evidence type="ECO:0000313" key="6">
    <source>
        <dbReference type="Proteomes" id="UP001138997"/>
    </source>
</evidence>
<dbReference type="Pfam" id="PF12833">
    <property type="entry name" value="HTH_18"/>
    <property type="match status" value="1"/>
</dbReference>
<keyword evidence="3" id="KW-0804">Transcription</keyword>
<reference evidence="5" key="1">
    <citation type="submission" date="2021-11" db="EMBL/GenBank/DDBJ databases">
        <title>Streptomyces corallinus and Kineosporia corallina sp. nov., two new coral-derived marine actinobacteria.</title>
        <authorList>
            <person name="Buangrab K."/>
            <person name="Sutthacheep M."/>
            <person name="Yeemin T."/>
            <person name="Harunari E."/>
            <person name="Igarashi Y."/>
            <person name="Sripreechasak P."/>
            <person name="Kanchanasin P."/>
            <person name="Tanasupawat S."/>
            <person name="Phongsopitanun W."/>
        </authorList>
    </citation>
    <scope>NUCLEOTIDE SEQUENCE</scope>
    <source>
        <strain evidence="5">JCM 31032</strain>
    </source>
</reference>
<dbReference type="AlphaFoldDB" id="A0A9X1NCI3"/>
<dbReference type="PANTHER" id="PTHR46796">
    <property type="entry name" value="HTH-TYPE TRANSCRIPTIONAL ACTIVATOR RHAS-RELATED"/>
    <property type="match status" value="1"/>
</dbReference>
<dbReference type="Proteomes" id="UP001138997">
    <property type="component" value="Unassembled WGS sequence"/>
</dbReference>
<dbReference type="InterPro" id="IPR050204">
    <property type="entry name" value="AraC_XylS_family_regulators"/>
</dbReference>
<feature type="domain" description="HTH araC/xylS-type" evidence="4">
    <location>
        <begin position="199"/>
        <end position="300"/>
    </location>
</feature>
<evidence type="ECO:0000313" key="5">
    <source>
        <dbReference type="EMBL" id="MCD5311254.1"/>
    </source>
</evidence>
<dbReference type="InterPro" id="IPR018060">
    <property type="entry name" value="HTH_AraC"/>
</dbReference>
<dbReference type="EMBL" id="JAJOMB010000004">
    <property type="protein sequence ID" value="MCD5311254.1"/>
    <property type="molecule type" value="Genomic_DNA"/>
</dbReference>
<sequence>MISDVQVWAQELARADIPPMRARGPVAEDFRARLSTTALGPVRLAELATPGGECFRDESRVRERDQEFCQLYLTVHGHTRLEQNGRSADLEVGDLAVVDPARPLRVVTTDTRYLTVLVPRRLLGIEANDLARLSGERIPGTQGSAALLAALARTAIGSAGEFDPEEAARSGVAVAELTTALLAARLPRARYSPDEALRSRIRAFVAARLPDPGLNPATVAAAHHVSVRRLHQLFQREPRTVAALIRHSRLERCRAELAAEAHRHRTVAAVAARWGFTDPAYFSRLFRSVYGCTASEHRRNALISN</sequence>
<gene>
    <name evidence="5" type="ORF">LR394_10115</name>
</gene>
<evidence type="ECO:0000256" key="2">
    <source>
        <dbReference type="ARBA" id="ARBA00023125"/>
    </source>
</evidence>
<accession>A0A9X1NCI3</accession>
<dbReference type="SMART" id="SM00342">
    <property type="entry name" value="HTH_ARAC"/>
    <property type="match status" value="1"/>
</dbReference>
<evidence type="ECO:0000256" key="1">
    <source>
        <dbReference type="ARBA" id="ARBA00023015"/>
    </source>
</evidence>
<evidence type="ECO:0000259" key="4">
    <source>
        <dbReference type="PROSITE" id="PS01124"/>
    </source>
</evidence>
<dbReference type="InterPro" id="IPR035418">
    <property type="entry name" value="AraC-bd_2"/>
</dbReference>
<name>A0A9X1NCI3_9ACTN</name>
<dbReference type="PANTHER" id="PTHR46796:SF6">
    <property type="entry name" value="ARAC SUBFAMILY"/>
    <property type="match status" value="1"/>
</dbReference>
<dbReference type="PROSITE" id="PS01124">
    <property type="entry name" value="HTH_ARAC_FAMILY_2"/>
    <property type="match status" value="1"/>
</dbReference>
<dbReference type="InterPro" id="IPR009057">
    <property type="entry name" value="Homeodomain-like_sf"/>
</dbReference>
<comment type="caution">
    <text evidence="5">The sequence shown here is derived from an EMBL/GenBank/DDBJ whole genome shotgun (WGS) entry which is preliminary data.</text>
</comment>
<dbReference type="Gene3D" id="1.10.10.60">
    <property type="entry name" value="Homeodomain-like"/>
    <property type="match status" value="1"/>
</dbReference>
<dbReference type="RefSeq" id="WP_231440432.1">
    <property type="nucleotide sequence ID" value="NZ_JAJOMB010000004.1"/>
</dbReference>
<organism evidence="5 6">
    <name type="scientific">Kineosporia babensis</name>
    <dbReference type="NCBI Taxonomy" id="499548"/>
    <lineage>
        <taxon>Bacteria</taxon>
        <taxon>Bacillati</taxon>
        <taxon>Actinomycetota</taxon>
        <taxon>Actinomycetes</taxon>
        <taxon>Kineosporiales</taxon>
        <taxon>Kineosporiaceae</taxon>
        <taxon>Kineosporia</taxon>
    </lineage>
</organism>
<dbReference type="Pfam" id="PF14525">
    <property type="entry name" value="AraC_binding_2"/>
    <property type="match status" value="1"/>
</dbReference>
<proteinExistence type="predicted"/>
<protein>
    <submittedName>
        <fullName evidence="5">Helix-turn-helix domain-containing protein</fullName>
    </submittedName>
</protein>
<evidence type="ECO:0000256" key="3">
    <source>
        <dbReference type="ARBA" id="ARBA00023163"/>
    </source>
</evidence>